<keyword evidence="5" id="KW-0464">Manganese</keyword>
<dbReference type="GO" id="GO:0046872">
    <property type="term" value="F:metal ion binding"/>
    <property type="evidence" value="ECO:0007669"/>
    <property type="project" value="UniProtKB-KW"/>
</dbReference>
<dbReference type="HOGENOM" id="CLU_011781_2_6_1"/>
<feature type="domain" description="Peptidase M24" evidence="6">
    <location>
        <begin position="452"/>
        <end position="648"/>
    </location>
</feature>
<evidence type="ECO:0000313" key="9">
    <source>
        <dbReference type="EMBL" id="CAG89603.2"/>
    </source>
</evidence>
<dbReference type="InterPro" id="IPR000587">
    <property type="entry name" value="Creatinase_N"/>
</dbReference>
<organism evidence="9 10">
    <name type="scientific">Debaryomyces hansenii (strain ATCC 36239 / CBS 767 / BCRC 21394 / JCM 1990 / NBRC 0083 / IGC 2968)</name>
    <name type="common">Yeast</name>
    <name type="synonym">Torulaspora hansenii</name>
    <dbReference type="NCBI Taxonomy" id="284592"/>
    <lineage>
        <taxon>Eukaryota</taxon>
        <taxon>Fungi</taxon>
        <taxon>Dikarya</taxon>
        <taxon>Ascomycota</taxon>
        <taxon>Saccharomycotina</taxon>
        <taxon>Pichiomycetes</taxon>
        <taxon>Debaryomycetaceae</taxon>
        <taxon>Debaryomyces</taxon>
    </lineage>
</organism>
<dbReference type="eggNOG" id="KOG2413">
    <property type="taxonomic scope" value="Eukaryota"/>
</dbReference>
<evidence type="ECO:0000256" key="3">
    <source>
        <dbReference type="ARBA" id="ARBA00022723"/>
    </source>
</evidence>
<dbReference type="PANTHER" id="PTHR43763:SF6">
    <property type="entry name" value="XAA-PRO AMINOPEPTIDASE 1"/>
    <property type="match status" value="1"/>
</dbReference>
<reference evidence="9 10" key="1">
    <citation type="journal article" date="2004" name="Nature">
        <title>Genome evolution in yeasts.</title>
        <authorList>
            <consortium name="Genolevures"/>
            <person name="Dujon B."/>
            <person name="Sherman D."/>
            <person name="Fischer G."/>
            <person name="Durrens P."/>
            <person name="Casaregola S."/>
            <person name="Lafontaine I."/>
            <person name="de Montigny J."/>
            <person name="Marck C."/>
            <person name="Neuveglise C."/>
            <person name="Talla E."/>
            <person name="Goffard N."/>
            <person name="Frangeul L."/>
            <person name="Aigle M."/>
            <person name="Anthouard V."/>
            <person name="Babour A."/>
            <person name="Barbe V."/>
            <person name="Barnay S."/>
            <person name="Blanchin S."/>
            <person name="Beckerich J.M."/>
            <person name="Beyne E."/>
            <person name="Bleykasten C."/>
            <person name="Boisrame A."/>
            <person name="Boyer J."/>
            <person name="Cattolico L."/>
            <person name="Confanioleri F."/>
            <person name="de Daruvar A."/>
            <person name="Despons L."/>
            <person name="Fabre E."/>
            <person name="Fairhead C."/>
            <person name="Ferry-Dumazet H."/>
            <person name="Groppi A."/>
            <person name="Hantraye F."/>
            <person name="Hennequin C."/>
            <person name="Jauniaux N."/>
            <person name="Joyet P."/>
            <person name="Kachouri R."/>
            <person name="Kerrest A."/>
            <person name="Koszul R."/>
            <person name="Lemaire M."/>
            <person name="Lesur I."/>
            <person name="Ma L."/>
            <person name="Muller H."/>
            <person name="Nicaud J.M."/>
            <person name="Nikolski M."/>
            <person name="Oztas S."/>
            <person name="Ozier-Kalogeropoulos O."/>
            <person name="Pellenz S."/>
            <person name="Potier S."/>
            <person name="Richard G.F."/>
            <person name="Straub M.L."/>
            <person name="Suleau A."/>
            <person name="Swennene D."/>
            <person name="Tekaia F."/>
            <person name="Wesolowski-Louvel M."/>
            <person name="Westhof E."/>
            <person name="Wirth B."/>
            <person name="Zeniou-Meyer M."/>
            <person name="Zivanovic I."/>
            <person name="Bolotin-Fukuhara M."/>
            <person name="Thierry A."/>
            <person name="Bouchier C."/>
            <person name="Caudron B."/>
            <person name="Scarpelli C."/>
            <person name="Gaillardin C."/>
            <person name="Weissenbach J."/>
            <person name="Wincker P."/>
            <person name="Souciet J.L."/>
        </authorList>
    </citation>
    <scope>NUCLEOTIDE SEQUENCE [LARGE SCALE GENOMIC DNA]</scope>
    <source>
        <strain evidence="10">ATCC 36239 / CBS 767 / BCRC 21394 / JCM 1990 / NBRC 0083 / IGC 2968</strain>
    </source>
</reference>
<dbReference type="STRING" id="284592.Q6BKQ6"/>
<keyword evidence="3" id="KW-0479">Metal-binding</keyword>
<evidence type="ECO:0000256" key="5">
    <source>
        <dbReference type="ARBA" id="ARBA00023211"/>
    </source>
</evidence>
<dbReference type="SUPFAM" id="SSF55920">
    <property type="entry name" value="Creatinase/aminopeptidase"/>
    <property type="match status" value="1"/>
</dbReference>
<evidence type="ECO:0000259" key="8">
    <source>
        <dbReference type="Pfam" id="PF16188"/>
    </source>
</evidence>
<keyword evidence="10" id="KW-1185">Reference proteome</keyword>
<dbReference type="RefSeq" id="XP_461215.2">
    <property type="nucleotide sequence ID" value="XM_461215.1"/>
</dbReference>
<dbReference type="FunFam" id="3.40.350.10:FF:000003">
    <property type="entry name" value="Xaa-pro aminopeptidase P"/>
    <property type="match status" value="1"/>
</dbReference>
<dbReference type="InterPro" id="IPR000994">
    <property type="entry name" value="Pept_M24"/>
</dbReference>
<dbReference type="InterPro" id="IPR050422">
    <property type="entry name" value="X-Pro_aminopeptidase_P"/>
</dbReference>
<evidence type="ECO:0000313" key="10">
    <source>
        <dbReference type="Proteomes" id="UP000000599"/>
    </source>
</evidence>
<dbReference type="FunFam" id="3.90.230.10:FF:000004">
    <property type="entry name" value="xaa-Pro aminopeptidase 1 isoform X1"/>
    <property type="match status" value="1"/>
</dbReference>
<evidence type="ECO:0000256" key="4">
    <source>
        <dbReference type="ARBA" id="ARBA00022801"/>
    </source>
</evidence>
<dbReference type="PANTHER" id="PTHR43763">
    <property type="entry name" value="XAA-PRO AMINOPEPTIDASE 1"/>
    <property type="match status" value="1"/>
</dbReference>
<comment type="similarity">
    <text evidence="2">Belongs to the peptidase M24B family.</text>
</comment>
<sequence length="727" mass="81886">MTRNIEKEPLLSINKRDTVSPSEFSTTTCPSFTSLLSKSFMMLPYLTKMSSMATEEIDSESDSDDDTNLPNLPYVANPASLCGSIMSAGEKLRQLRILMKEHGIGVYIIPSEDEHQSEYTAEADMRRQYISGFTGSSGLCVVTLDDDRKLTGKAALSTDGRYFLQAEKQLDLEHWMLLKQGIASYPTWKQFAIQEAIGNKFSNVISCDPRLISVSVGEYFERIRVLQYENKFDFNLLSEVNLVDEVWGKDKPTRSLDPIYVLPLQYSGETTENKLNKIRKILQSKNNTHLVISALDEVAWLFNLRADSDIPFSPVFFSYALVTLESVILYIDKAKIDNGTVELHSHFAHIKGLTIKPYDDFYSDLSQLKSTTSQSDLSIVLPERAATNYALYSYIPQSFAKQSVKFESIISNLKLTKNKSELFNAKIAQFKDSLAFILLISWLNHQIIDKHRAISEYDAACKIYSIRSKLPNFKGLSYETISSSGPNAAVIHYAPTREENSIIDPTQVYLLDSGAHYLEGTTDITRTILFGNPKDKNLEEYKKYYTLVLKGHLAVAMAKFPPNSSSTGTILDAYSRQPLWNEGLDFNHGTGHGVGSFGNVHEGPLYISTTAGGANSSDIFKKGAILTDEPGYYVDGEYGFRIESELEIIESNERVGKTRNGDSFLCFGYLTKVPFCRKLISTKHLSSSEVSWINEYHKSVREDFCNKLLEIGNKRAYNWLLNETKPL</sequence>
<dbReference type="OrthoDB" id="9995434at2759"/>
<comment type="cofactor">
    <cofactor evidence="1">
        <name>Mn(2+)</name>
        <dbReference type="ChEBI" id="CHEBI:29035"/>
    </cofactor>
</comment>
<dbReference type="Pfam" id="PF01321">
    <property type="entry name" value="Creatinase_N"/>
    <property type="match status" value="1"/>
</dbReference>
<dbReference type="InterPro" id="IPR029149">
    <property type="entry name" value="Creatin/AminoP/Spt16_N"/>
</dbReference>
<dbReference type="Pfam" id="PF16189">
    <property type="entry name" value="Creatinase_N_2"/>
    <property type="match status" value="1"/>
</dbReference>
<dbReference type="Pfam" id="PF16188">
    <property type="entry name" value="Peptidase_M24_C"/>
    <property type="match status" value="1"/>
</dbReference>
<dbReference type="OMA" id="AMAKFPP"/>
<dbReference type="Gene3D" id="3.90.230.10">
    <property type="entry name" value="Creatinase/methionine aminopeptidase superfamily"/>
    <property type="match status" value="1"/>
</dbReference>
<protein>
    <submittedName>
        <fullName evidence="9">DEHA2F19998p</fullName>
    </submittedName>
</protein>
<dbReference type="InParanoid" id="Q6BKQ6"/>
<evidence type="ECO:0000256" key="1">
    <source>
        <dbReference type="ARBA" id="ARBA00001936"/>
    </source>
</evidence>
<dbReference type="EMBL" id="CR382138">
    <property type="protein sequence ID" value="CAG89603.2"/>
    <property type="molecule type" value="Genomic_DNA"/>
</dbReference>
<dbReference type="GO" id="GO:0005737">
    <property type="term" value="C:cytoplasm"/>
    <property type="evidence" value="ECO:0007669"/>
    <property type="project" value="UniProtKB-ARBA"/>
</dbReference>
<dbReference type="InterPro" id="IPR036005">
    <property type="entry name" value="Creatinase/aminopeptidase-like"/>
</dbReference>
<gene>
    <name evidence="9" type="ordered locus">DEHA2F19998g</name>
</gene>
<dbReference type="KEGG" id="dha:DEHA2F19998g"/>
<dbReference type="VEuPathDB" id="FungiDB:DEHA2F19998g"/>
<dbReference type="GO" id="GO:0070006">
    <property type="term" value="F:metalloaminopeptidase activity"/>
    <property type="evidence" value="ECO:0007669"/>
    <property type="project" value="InterPro"/>
</dbReference>
<evidence type="ECO:0000259" key="6">
    <source>
        <dbReference type="Pfam" id="PF00557"/>
    </source>
</evidence>
<dbReference type="GeneID" id="2904034"/>
<feature type="domain" description="Peptidase M24 C-terminal" evidence="8">
    <location>
        <begin position="664"/>
        <end position="727"/>
    </location>
</feature>
<proteinExistence type="inferred from homology"/>
<evidence type="ECO:0000259" key="7">
    <source>
        <dbReference type="Pfam" id="PF01321"/>
    </source>
</evidence>
<dbReference type="Proteomes" id="UP000000599">
    <property type="component" value="Chromosome F"/>
</dbReference>
<dbReference type="InterPro" id="IPR032416">
    <property type="entry name" value="Peptidase_M24_C"/>
</dbReference>
<accession>Q6BKQ6</accession>
<dbReference type="Pfam" id="PF00557">
    <property type="entry name" value="Peptidase_M24"/>
    <property type="match status" value="1"/>
</dbReference>
<dbReference type="InterPro" id="IPR033740">
    <property type="entry name" value="Pept_M24B"/>
</dbReference>
<dbReference type="Gene3D" id="3.40.350.10">
    <property type="entry name" value="Creatinase/prolidase N-terminal domain"/>
    <property type="match status" value="2"/>
</dbReference>
<dbReference type="SUPFAM" id="SSF53092">
    <property type="entry name" value="Creatinase/prolidase N-terminal domain"/>
    <property type="match status" value="1"/>
</dbReference>
<evidence type="ECO:0000256" key="2">
    <source>
        <dbReference type="ARBA" id="ARBA00008766"/>
    </source>
</evidence>
<dbReference type="CDD" id="cd01085">
    <property type="entry name" value="APP"/>
    <property type="match status" value="1"/>
</dbReference>
<feature type="domain" description="Creatinase N-terminal" evidence="7">
    <location>
        <begin position="92"/>
        <end position="220"/>
    </location>
</feature>
<dbReference type="AlphaFoldDB" id="Q6BKQ6"/>
<keyword evidence="4" id="KW-0378">Hydrolase</keyword>
<name>Q6BKQ6_DEBHA</name>